<protein>
    <submittedName>
        <fullName evidence="1">Uncharacterized protein</fullName>
    </submittedName>
</protein>
<reference evidence="1 2" key="1">
    <citation type="submission" date="2018-06" db="EMBL/GenBank/DDBJ databases">
        <title>Genomic Encyclopedia of Type Strains, Phase III (KMG-III): the genomes of soil and plant-associated and newly described type strains.</title>
        <authorList>
            <person name="Whitman W."/>
        </authorList>
    </citation>
    <scope>NUCLEOTIDE SEQUENCE [LARGE SCALE GENOMIC DNA]</scope>
    <source>
        <strain evidence="1 2">ORS 1419</strain>
    </source>
</reference>
<gene>
    <name evidence="1" type="ORF">C7477_1402</name>
</gene>
<proteinExistence type="predicted"/>
<comment type="caution">
    <text evidence="1">The sequence shown here is derived from an EMBL/GenBank/DDBJ whole genome shotgun (WGS) entry which is preliminary data.</text>
</comment>
<dbReference type="EMBL" id="QJTF01000040">
    <property type="protein sequence ID" value="PYE85144.1"/>
    <property type="molecule type" value="Genomic_DNA"/>
</dbReference>
<evidence type="ECO:0000313" key="1">
    <source>
        <dbReference type="EMBL" id="PYE85144.1"/>
    </source>
</evidence>
<sequence>MSEYIKTTPSDVYAFTFIGYNEITAEDVKACVPGLSDACETLSIPPEPPVPIHAPAVLEGTMVHTENGTGKAVPECLWECLTGDTATQATGAAGVGGILEGSLPKRWFGVKVLPPASEFMSVSSIIAHKWPQLDGKLPKWMPNKAPIIRYGKFPPTIKMRPTTSTLRFIGRWIPGIGWGLLAADLIILDQCVANCRGSKSLLRQIWEETLGSKEAF</sequence>
<keyword evidence="2" id="KW-1185">Reference proteome</keyword>
<organism evidence="1 2">
    <name type="scientific">Phyllobacterium leguminum</name>
    <dbReference type="NCBI Taxonomy" id="314237"/>
    <lineage>
        <taxon>Bacteria</taxon>
        <taxon>Pseudomonadati</taxon>
        <taxon>Pseudomonadota</taxon>
        <taxon>Alphaproteobacteria</taxon>
        <taxon>Hyphomicrobiales</taxon>
        <taxon>Phyllobacteriaceae</taxon>
        <taxon>Phyllobacterium</taxon>
    </lineage>
</organism>
<evidence type="ECO:0000313" key="2">
    <source>
        <dbReference type="Proteomes" id="UP000247454"/>
    </source>
</evidence>
<dbReference type="RefSeq" id="WP_110754755.1">
    <property type="nucleotide sequence ID" value="NZ_QJTF01000040.1"/>
</dbReference>
<dbReference type="Proteomes" id="UP000247454">
    <property type="component" value="Unassembled WGS sequence"/>
</dbReference>
<dbReference type="OrthoDB" id="8815988at2"/>
<dbReference type="AlphaFoldDB" id="A0A318T4C6"/>
<name>A0A318T4C6_9HYPH</name>
<accession>A0A318T4C6</accession>